<reference evidence="2 4" key="1">
    <citation type="submission" date="2013-02" db="EMBL/GenBank/DDBJ databases">
        <title>The Genome Sequence of Enterococcus malodoratus ATCC_43197.</title>
        <authorList>
            <consortium name="The Broad Institute Genome Sequencing Platform"/>
            <consortium name="The Broad Institute Genome Sequencing Center for Infectious Disease"/>
            <person name="Earl A.M."/>
            <person name="Gilmore M.S."/>
            <person name="Lebreton F."/>
            <person name="Walker B."/>
            <person name="Young S.K."/>
            <person name="Zeng Q."/>
            <person name="Gargeya S."/>
            <person name="Fitzgerald M."/>
            <person name="Haas B."/>
            <person name="Abouelleil A."/>
            <person name="Alvarado L."/>
            <person name="Arachchi H.M."/>
            <person name="Berlin A.M."/>
            <person name="Chapman S.B."/>
            <person name="Dewar J."/>
            <person name="Goldberg J."/>
            <person name="Griggs A."/>
            <person name="Gujja S."/>
            <person name="Hansen M."/>
            <person name="Howarth C."/>
            <person name="Imamovic A."/>
            <person name="Larimer J."/>
            <person name="McCowan C."/>
            <person name="Murphy C."/>
            <person name="Neiman D."/>
            <person name="Pearson M."/>
            <person name="Priest M."/>
            <person name="Roberts A."/>
            <person name="Saif S."/>
            <person name="Shea T."/>
            <person name="Sisk P."/>
            <person name="Sykes S."/>
            <person name="Wortman J."/>
            <person name="Nusbaum C."/>
            <person name="Birren B."/>
        </authorList>
    </citation>
    <scope>NUCLEOTIDE SEQUENCE [LARGE SCALE GENOMIC DNA]</scope>
    <source>
        <strain evidence="2 4">ATCC 43197</strain>
    </source>
</reference>
<dbReference type="PATRIC" id="fig|1158601.3.peg.3547"/>
<proteinExistence type="predicted"/>
<keyword evidence="5" id="KW-1185">Reference proteome</keyword>
<dbReference type="eggNOG" id="ENOG5032S74">
    <property type="taxonomic scope" value="Bacteria"/>
</dbReference>
<sequence>MKFARSFFGYMIAGVLVMAVWKELTAVGGIFGGYLASTILIGPLWFMNHYVNLVDNKDDAAWVDMGLAIGVCGIFRDTFLTGGHAFQGSLPTIGVVILGAIAGGFVAAAFEKDIAKDLLEANDSTQGKNAPEPGMTTKEEHAIISTGIVDGMADKNENDMISKGGA</sequence>
<dbReference type="STRING" id="71451.RV07_GL003355"/>
<feature type="transmembrane region" description="Helical" evidence="1">
    <location>
        <begin position="88"/>
        <end position="110"/>
    </location>
</feature>
<dbReference type="InterPro" id="IPR054200">
    <property type="entry name" value="DUF6905"/>
</dbReference>
<reference evidence="3 5" key="2">
    <citation type="submission" date="2013-03" db="EMBL/GenBank/DDBJ databases">
        <title>The Genome Sequence of Enterococcus malodoratus ATCC_43197 (PacBio/Illumina hybrid assembly).</title>
        <authorList>
            <consortium name="The Broad Institute Genomics Platform"/>
            <consortium name="The Broad Institute Genome Sequencing Center for Infectious Disease"/>
            <person name="Earl A."/>
            <person name="Russ C."/>
            <person name="Gilmore M."/>
            <person name="Surin D."/>
            <person name="Walker B."/>
            <person name="Young S."/>
            <person name="Zeng Q."/>
            <person name="Gargeya S."/>
            <person name="Fitzgerald M."/>
            <person name="Haas B."/>
            <person name="Abouelleil A."/>
            <person name="Allen A.W."/>
            <person name="Alvarado L."/>
            <person name="Arachchi H.M."/>
            <person name="Berlin A.M."/>
            <person name="Chapman S.B."/>
            <person name="Gainer-Dewar J."/>
            <person name="Goldberg J."/>
            <person name="Griggs A."/>
            <person name="Gujja S."/>
            <person name="Hansen M."/>
            <person name="Howarth C."/>
            <person name="Imamovic A."/>
            <person name="Ireland A."/>
            <person name="Larimer J."/>
            <person name="McCowan C."/>
            <person name="Murphy C."/>
            <person name="Pearson M."/>
            <person name="Poon T.W."/>
            <person name="Priest M."/>
            <person name="Roberts A."/>
            <person name="Saif S."/>
            <person name="Shea T."/>
            <person name="Sisk P."/>
            <person name="Sykes S."/>
            <person name="Wortman J."/>
            <person name="Nusbaum C."/>
            <person name="Birren B."/>
        </authorList>
    </citation>
    <scope>NUCLEOTIDE SEQUENCE [LARGE SCALE GENOMIC DNA]</scope>
    <source>
        <strain evidence="3 5">ATCC 43197</strain>
    </source>
</reference>
<keyword evidence="1" id="KW-0472">Membrane</keyword>
<dbReference type="EMBL" id="AJAK01000024">
    <property type="protein sequence ID" value="EOH73479.1"/>
    <property type="molecule type" value="Genomic_DNA"/>
</dbReference>
<protein>
    <submittedName>
        <fullName evidence="2">Uncharacterized protein</fullName>
    </submittedName>
</protein>
<dbReference type="RefSeq" id="WP_010742366.1">
    <property type="nucleotide sequence ID" value="NZ_KB946251.1"/>
</dbReference>
<feature type="transmembrane region" description="Helical" evidence="1">
    <location>
        <begin position="7"/>
        <end position="24"/>
    </location>
</feature>
<evidence type="ECO:0000313" key="4">
    <source>
        <dbReference type="Proteomes" id="UP000013783"/>
    </source>
</evidence>
<keyword evidence="1" id="KW-1133">Transmembrane helix</keyword>
<dbReference type="GeneID" id="79788053"/>
<dbReference type="EMBL" id="ASWA01000003">
    <property type="protein sequence ID" value="EOT67237.1"/>
    <property type="molecule type" value="Genomic_DNA"/>
</dbReference>
<feature type="transmembrane region" description="Helical" evidence="1">
    <location>
        <begin position="59"/>
        <end position="76"/>
    </location>
</feature>
<gene>
    <name evidence="3" type="ORF">I585_02758</name>
    <name evidence="2" type="ORF">UAI_03576</name>
</gene>
<dbReference type="Proteomes" id="UP000013783">
    <property type="component" value="Unassembled WGS sequence"/>
</dbReference>
<name>R2RC22_9ENTE</name>
<keyword evidence="1" id="KW-0812">Transmembrane</keyword>
<comment type="caution">
    <text evidence="2">The sequence shown here is derived from an EMBL/GenBank/DDBJ whole genome shotgun (WGS) entry which is preliminary data.</text>
</comment>
<dbReference type="AlphaFoldDB" id="R2RC22"/>
<evidence type="ECO:0000313" key="3">
    <source>
        <dbReference type="EMBL" id="EOT67237.1"/>
    </source>
</evidence>
<evidence type="ECO:0000313" key="5">
    <source>
        <dbReference type="Proteomes" id="UP000014148"/>
    </source>
</evidence>
<dbReference type="Proteomes" id="UP000014148">
    <property type="component" value="Unassembled WGS sequence"/>
</dbReference>
<evidence type="ECO:0000313" key="2">
    <source>
        <dbReference type="EMBL" id="EOH73479.1"/>
    </source>
</evidence>
<evidence type="ECO:0000256" key="1">
    <source>
        <dbReference type="SAM" id="Phobius"/>
    </source>
</evidence>
<feature type="transmembrane region" description="Helical" evidence="1">
    <location>
        <begin position="30"/>
        <end position="47"/>
    </location>
</feature>
<dbReference type="Pfam" id="PF21846">
    <property type="entry name" value="DUF6905"/>
    <property type="match status" value="1"/>
</dbReference>
<organism evidence="2 4">
    <name type="scientific">Enterococcus malodoratus ATCC 43197</name>
    <dbReference type="NCBI Taxonomy" id="1158601"/>
    <lineage>
        <taxon>Bacteria</taxon>
        <taxon>Bacillati</taxon>
        <taxon>Bacillota</taxon>
        <taxon>Bacilli</taxon>
        <taxon>Lactobacillales</taxon>
        <taxon>Enterococcaceae</taxon>
        <taxon>Enterococcus</taxon>
    </lineage>
</organism>
<accession>R2RC22</accession>